<accession>E7GJL5</accession>
<dbReference type="AlphaFoldDB" id="E7GJL5"/>
<protein>
    <submittedName>
        <fullName evidence="1">Uncharacterized protein</fullName>
    </submittedName>
</protein>
<comment type="caution">
    <text evidence="1">The sequence shown here is derived from an EMBL/GenBank/DDBJ whole genome shotgun (WGS) entry which is preliminary data.</text>
</comment>
<sequence length="55" mass="6096">MSINTYNRLPKPNGSVAYNDTDYTLLTYSDEIVQAFHLFPFYPLSAQADSGTGCS</sequence>
<keyword evidence="2" id="KW-1185">Reference proteome</keyword>
<proteinExistence type="predicted"/>
<dbReference type="Proteomes" id="UP000002970">
    <property type="component" value="Unassembled WGS sequence"/>
</dbReference>
<organism evidence="1 2">
    <name type="scientific">Clostridium symbiosum (strain WAL-14163)</name>
    <dbReference type="NCBI Taxonomy" id="742740"/>
    <lineage>
        <taxon>Bacteria</taxon>
        <taxon>Bacillati</taxon>
        <taxon>Bacillota</taxon>
        <taxon>Clostridia</taxon>
        <taxon>Lachnospirales</taxon>
        <taxon>Lachnospiraceae</taxon>
        <taxon>Otoolea</taxon>
    </lineage>
</organism>
<gene>
    <name evidence="1" type="ORF">HMPREF9474_01138</name>
</gene>
<dbReference type="EMBL" id="ADLQ01000029">
    <property type="protein sequence ID" value="EGA95057.1"/>
    <property type="molecule type" value="Genomic_DNA"/>
</dbReference>
<evidence type="ECO:0000313" key="1">
    <source>
        <dbReference type="EMBL" id="EGA95057.1"/>
    </source>
</evidence>
<reference evidence="1 2" key="1">
    <citation type="submission" date="2010-12" db="EMBL/GenBank/DDBJ databases">
        <title>The Genome Sequence of Clostridium symbiosum strain WAL-14163.</title>
        <authorList>
            <person name="Earl A."/>
            <person name="Ward D."/>
            <person name="Feldgarden M."/>
            <person name="Gevers D."/>
            <person name="Finegold S.M."/>
            <person name="Summanen P.H."/>
            <person name="Molitoris D.R."/>
            <person name="Vaisanen M.L."/>
            <person name="Daigneault M."/>
            <person name="Young S.K."/>
            <person name="Zeng Q."/>
            <person name="Gargeya S."/>
            <person name="Fitzgerald M."/>
            <person name="Haas B."/>
            <person name="Abouelleil A."/>
            <person name="Alvarado L."/>
            <person name="Arachchi H.M."/>
            <person name="Berlin A."/>
            <person name="Brown A."/>
            <person name="Chapman S.B."/>
            <person name="Chen Z."/>
            <person name="Dunbar C."/>
            <person name="Freedman E."/>
            <person name="Gearin G."/>
            <person name="Gellesch M."/>
            <person name="Goldberg J."/>
            <person name="Griggs A."/>
            <person name="Gujja S."/>
            <person name="Heilman E."/>
            <person name="Heiman D."/>
            <person name="Howarth C."/>
            <person name="Larson L."/>
            <person name="Lui A."/>
            <person name="MacDonald P.J.P."/>
            <person name="Mehta T."/>
            <person name="Montmayeur A."/>
            <person name="Murphy C."/>
            <person name="Neiman D."/>
            <person name="Pearson M."/>
            <person name="Priest M."/>
            <person name="Roberts A."/>
            <person name="Saif S."/>
            <person name="Shea T."/>
            <person name="Shenoy N."/>
            <person name="Sisk P."/>
            <person name="Stolte C."/>
            <person name="Sykes S."/>
            <person name="White J."/>
            <person name="Yandava C."/>
            <person name="Nusbaum C."/>
            <person name="Birren B."/>
        </authorList>
    </citation>
    <scope>NUCLEOTIDE SEQUENCE [LARGE SCALE GENOMIC DNA]</scope>
    <source>
        <strain evidence="1 2">WAL-14163</strain>
    </source>
</reference>
<evidence type="ECO:0000313" key="2">
    <source>
        <dbReference type="Proteomes" id="UP000002970"/>
    </source>
</evidence>
<dbReference type="HOGENOM" id="CLU_3024217_0_0_9"/>
<name>E7GJL5_CLOS6</name>